<keyword evidence="3" id="KW-0687">Ribonucleoprotein</keyword>
<dbReference type="GO" id="GO:0003735">
    <property type="term" value="F:structural constituent of ribosome"/>
    <property type="evidence" value="ECO:0007669"/>
    <property type="project" value="InterPro"/>
</dbReference>
<name>A0A427YU87_9TREE</name>
<dbReference type="Gene3D" id="2.30.30.790">
    <property type="match status" value="1"/>
</dbReference>
<dbReference type="PANTHER" id="PTHR15680:SF9">
    <property type="entry name" value="LARGE RIBOSOMAL SUBUNIT PROTEIN BL19M"/>
    <property type="match status" value="1"/>
</dbReference>
<evidence type="ECO:0008006" key="6">
    <source>
        <dbReference type="Google" id="ProtNLM"/>
    </source>
</evidence>
<evidence type="ECO:0000256" key="2">
    <source>
        <dbReference type="ARBA" id="ARBA00022980"/>
    </source>
</evidence>
<evidence type="ECO:0000313" key="5">
    <source>
        <dbReference type="Proteomes" id="UP000279259"/>
    </source>
</evidence>
<evidence type="ECO:0000313" key="4">
    <source>
        <dbReference type="EMBL" id="RSH94619.1"/>
    </source>
</evidence>
<dbReference type="OrthoDB" id="4726at2759"/>
<comment type="caution">
    <text evidence="4">The sequence shown here is derived from an EMBL/GenBank/DDBJ whole genome shotgun (WGS) entry which is preliminary data.</text>
</comment>
<keyword evidence="5" id="KW-1185">Reference proteome</keyword>
<proteinExistence type="inferred from homology"/>
<dbReference type="InterPro" id="IPR038657">
    <property type="entry name" value="Ribosomal_bL19_sf"/>
</dbReference>
<organism evidence="4 5">
    <name type="scientific">Saitozyma podzolica</name>
    <dbReference type="NCBI Taxonomy" id="1890683"/>
    <lineage>
        <taxon>Eukaryota</taxon>
        <taxon>Fungi</taxon>
        <taxon>Dikarya</taxon>
        <taxon>Basidiomycota</taxon>
        <taxon>Agaricomycotina</taxon>
        <taxon>Tremellomycetes</taxon>
        <taxon>Tremellales</taxon>
        <taxon>Trimorphomycetaceae</taxon>
        <taxon>Saitozyma</taxon>
    </lineage>
</organism>
<dbReference type="InterPro" id="IPR001857">
    <property type="entry name" value="Ribosomal_bL19"/>
</dbReference>
<comment type="similarity">
    <text evidence="1">Belongs to the bacterial ribosomal protein bL19 family.</text>
</comment>
<dbReference type="SUPFAM" id="SSF50104">
    <property type="entry name" value="Translation proteins SH3-like domain"/>
    <property type="match status" value="1"/>
</dbReference>
<dbReference type="Proteomes" id="UP000279259">
    <property type="component" value="Unassembled WGS sequence"/>
</dbReference>
<evidence type="ECO:0000256" key="1">
    <source>
        <dbReference type="ARBA" id="ARBA00005781"/>
    </source>
</evidence>
<dbReference type="GO" id="GO:0006412">
    <property type="term" value="P:translation"/>
    <property type="evidence" value="ECO:0007669"/>
    <property type="project" value="InterPro"/>
</dbReference>
<dbReference type="PANTHER" id="PTHR15680">
    <property type="entry name" value="RIBOSOMAL PROTEIN L19"/>
    <property type="match status" value="1"/>
</dbReference>
<evidence type="ECO:0000256" key="3">
    <source>
        <dbReference type="ARBA" id="ARBA00023274"/>
    </source>
</evidence>
<dbReference type="InterPro" id="IPR008991">
    <property type="entry name" value="Translation_prot_SH3-like_sf"/>
</dbReference>
<keyword evidence="2" id="KW-0689">Ribosomal protein</keyword>
<dbReference type="Pfam" id="PF01245">
    <property type="entry name" value="Ribosomal_L19"/>
    <property type="match status" value="1"/>
</dbReference>
<dbReference type="PRINTS" id="PR00061">
    <property type="entry name" value="RIBOSOMALL19"/>
</dbReference>
<accession>A0A427YU87</accession>
<gene>
    <name evidence="4" type="ORF">EHS25_004423</name>
</gene>
<sequence>MSIQNSIIRRVALTVSGATLPPAGPSRTPAAAFARRAASTSSEAEASSSISLLSQHPCATAVYHPDPGPCPIPRNGSSVVTHINTQLREVYDPQRLLKTLFSRRHPFRARPGSVISVISYTTPARTTTSTFSGVLLSIRRRGVDTSFRLRNMVGKTGVESDFKVCSPMIKDIVIVKSADGRSGMRNLGRAQVNYLRERPQVMAQIASALKTRAGIKSSR</sequence>
<protein>
    <recommendedName>
        <fullName evidence="6">Ribosomal protein L19</fullName>
    </recommendedName>
</protein>
<dbReference type="GO" id="GO:0005762">
    <property type="term" value="C:mitochondrial large ribosomal subunit"/>
    <property type="evidence" value="ECO:0007669"/>
    <property type="project" value="TreeGrafter"/>
</dbReference>
<dbReference type="AlphaFoldDB" id="A0A427YU87"/>
<dbReference type="STRING" id="1890683.A0A427YU87"/>
<reference evidence="4 5" key="1">
    <citation type="submission" date="2018-11" db="EMBL/GenBank/DDBJ databases">
        <title>Genome sequence of Saitozyma podzolica DSM 27192.</title>
        <authorList>
            <person name="Aliyu H."/>
            <person name="Gorte O."/>
            <person name="Ochsenreither K."/>
        </authorList>
    </citation>
    <scope>NUCLEOTIDE SEQUENCE [LARGE SCALE GENOMIC DNA]</scope>
    <source>
        <strain evidence="4 5">DSM 27192</strain>
    </source>
</reference>
<dbReference type="EMBL" id="RSCD01000002">
    <property type="protein sequence ID" value="RSH94619.1"/>
    <property type="molecule type" value="Genomic_DNA"/>
</dbReference>